<evidence type="ECO:0000256" key="2">
    <source>
        <dbReference type="ARBA" id="ARBA00013017"/>
    </source>
</evidence>
<dbReference type="PANTHER" id="PTHR42801:SF7">
    <property type="entry name" value="SLL1159 PROTEIN"/>
    <property type="match status" value="1"/>
</dbReference>
<evidence type="ECO:0000256" key="11">
    <source>
        <dbReference type="ARBA" id="ARBA00049091"/>
    </source>
</evidence>
<evidence type="ECO:0000256" key="5">
    <source>
        <dbReference type="ARBA" id="ARBA00023002"/>
    </source>
</evidence>
<accession>A0A927BTT6</accession>
<evidence type="ECO:0000256" key="3">
    <source>
        <dbReference type="ARBA" id="ARBA00022559"/>
    </source>
</evidence>
<comment type="catalytic activity">
    <reaction evidence="11">
        <text>a hydroperoxide + [thioredoxin]-dithiol = an alcohol + [thioredoxin]-disulfide + H2O</text>
        <dbReference type="Rhea" id="RHEA:62620"/>
        <dbReference type="Rhea" id="RHEA-COMP:10698"/>
        <dbReference type="Rhea" id="RHEA-COMP:10700"/>
        <dbReference type="ChEBI" id="CHEBI:15377"/>
        <dbReference type="ChEBI" id="CHEBI:29950"/>
        <dbReference type="ChEBI" id="CHEBI:30879"/>
        <dbReference type="ChEBI" id="CHEBI:35924"/>
        <dbReference type="ChEBI" id="CHEBI:50058"/>
        <dbReference type="EC" id="1.11.1.24"/>
    </reaction>
</comment>
<evidence type="ECO:0000256" key="1">
    <source>
        <dbReference type="ARBA" id="ARBA00003330"/>
    </source>
</evidence>
<name>A0A927BTT6_9BACL</name>
<keyword evidence="5" id="KW-0560">Oxidoreductase</keyword>
<dbReference type="InterPro" id="IPR013766">
    <property type="entry name" value="Thioredoxin_domain"/>
</dbReference>
<comment type="similarity">
    <text evidence="9">Belongs to the peroxiredoxin family. BCP/PrxQ subfamily.</text>
</comment>
<dbReference type="InterPro" id="IPR050924">
    <property type="entry name" value="Peroxiredoxin_BCP/PrxQ"/>
</dbReference>
<evidence type="ECO:0000256" key="6">
    <source>
        <dbReference type="ARBA" id="ARBA00023157"/>
    </source>
</evidence>
<evidence type="ECO:0000256" key="10">
    <source>
        <dbReference type="ARBA" id="ARBA00041373"/>
    </source>
</evidence>
<evidence type="ECO:0000313" key="13">
    <source>
        <dbReference type="EMBL" id="MBD2846671.1"/>
    </source>
</evidence>
<dbReference type="PANTHER" id="PTHR42801">
    <property type="entry name" value="THIOREDOXIN-DEPENDENT PEROXIDE REDUCTASE"/>
    <property type="match status" value="1"/>
</dbReference>
<evidence type="ECO:0000256" key="8">
    <source>
        <dbReference type="ARBA" id="ARBA00032824"/>
    </source>
</evidence>
<proteinExistence type="inferred from homology"/>
<keyword evidence="3" id="KW-0575">Peroxidase</keyword>
<dbReference type="EC" id="1.11.1.24" evidence="2"/>
<evidence type="ECO:0000256" key="9">
    <source>
        <dbReference type="ARBA" id="ARBA00038489"/>
    </source>
</evidence>
<dbReference type="InterPro" id="IPR000866">
    <property type="entry name" value="AhpC/TSA"/>
</dbReference>
<dbReference type="InterPro" id="IPR036249">
    <property type="entry name" value="Thioredoxin-like_sf"/>
</dbReference>
<evidence type="ECO:0000256" key="4">
    <source>
        <dbReference type="ARBA" id="ARBA00022862"/>
    </source>
</evidence>
<dbReference type="PROSITE" id="PS51352">
    <property type="entry name" value="THIOREDOXIN_2"/>
    <property type="match status" value="1"/>
</dbReference>
<sequence>MSLQSALHQTKQAFLANTPADVHRELFRSIREQEQSGVSFGLEEGAKAKDFTLHDALGAPVNLNEQLAQGPVVLTFYRGGWCPFCSTQLRAYQKALPEIEALGAKLIAVSPQSPDNTLSQQEKEGLRFRVLSDTHGLVAAKYNLLYEVPDYIQSIMSQQFGMSLAEYNATTRWILPVPATFMIDETGIVRSRYVNPDFMSRPDPLEILSELRKL</sequence>
<dbReference type="CDD" id="cd02970">
    <property type="entry name" value="PRX_like2"/>
    <property type="match status" value="1"/>
</dbReference>
<comment type="function">
    <text evidence="1">Thiol-specific peroxidase that catalyzes the reduction of hydrogen peroxide and organic hydroperoxides to water and alcohols, respectively. Plays a role in cell protection against oxidative stress by detoxifying peroxides and as sensor of hydrogen peroxide-mediated signaling events.</text>
</comment>
<dbReference type="AlphaFoldDB" id="A0A927BTT6"/>
<evidence type="ECO:0000259" key="12">
    <source>
        <dbReference type="PROSITE" id="PS51352"/>
    </source>
</evidence>
<protein>
    <recommendedName>
        <fullName evidence="2">thioredoxin-dependent peroxiredoxin</fullName>
        <ecNumber evidence="2">1.11.1.24</ecNumber>
    </recommendedName>
    <alternativeName>
        <fullName evidence="10">Bacterioferritin comigratory protein</fullName>
    </alternativeName>
    <alternativeName>
        <fullName evidence="8">Thioredoxin peroxidase</fullName>
    </alternativeName>
</protein>
<dbReference type="Proteomes" id="UP000621560">
    <property type="component" value="Unassembled WGS sequence"/>
</dbReference>
<dbReference type="GO" id="GO:0005737">
    <property type="term" value="C:cytoplasm"/>
    <property type="evidence" value="ECO:0007669"/>
    <property type="project" value="TreeGrafter"/>
</dbReference>
<dbReference type="GO" id="GO:0008379">
    <property type="term" value="F:thioredoxin peroxidase activity"/>
    <property type="evidence" value="ECO:0007669"/>
    <property type="project" value="TreeGrafter"/>
</dbReference>
<keyword evidence="4" id="KW-0049">Antioxidant</keyword>
<reference evidence="13" key="1">
    <citation type="submission" date="2020-09" db="EMBL/GenBank/DDBJ databases">
        <title>A novel bacterium of genus Paenibacillus, isolated from South China Sea.</title>
        <authorList>
            <person name="Huang H."/>
            <person name="Mo K."/>
            <person name="Hu Y."/>
        </authorList>
    </citation>
    <scope>NUCLEOTIDE SEQUENCE</scope>
    <source>
        <strain evidence="13">IB182496</strain>
    </source>
</reference>
<evidence type="ECO:0000256" key="7">
    <source>
        <dbReference type="ARBA" id="ARBA00023284"/>
    </source>
</evidence>
<organism evidence="13 14">
    <name type="scientific">Paenibacillus sabuli</name>
    <dbReference type="NCBI Taxonomy" id="2772509"/>
    <lineage>
        <taxon>Bacteria</taxon>
        <taxon>Bacillati</taxon>
        <taxon>Bacillota</taxon>
        <taxon>Bacilli</taxon>
        <taxon>Bacillales</taxon>
        <taxon>Paenibacillaceae</taxon>
        <taxon>Paenibacillus</taxon>
    </lineage>
</organism>
<dbReference type="Gene3D" id="3.40.30.10">
    <property type="entry name" value="Glutaredoxin"/>
    <property type="match status" value="1"/>
</dbReference>
<dbReference type="Pfam" id="PF00578">
    <property type="entry name" value="AhpC-TSA"/>
    <property type="match status" value="1"/>
</dbReference>
<dbReference type="RefSeq" id="WP_190919277.1">
    <property type="nucleotide sequence ID" value="NZ_JACXIZ010000026.1"/>
</dbReference>
<feature type="domain" description="Thioredoxin" evidence="12">
    <location>
        <begin position="42"/>
        <end position="214"/>
    </location>
</feature>
<keyword evidence="7" id="KW-0676">Redox-active center</keyword>
<comment type="caution">
    <text evidence="13">The sequence shown here is derived from an EMBL/GenBank/DDBJ whole genome shotgun (WGS) entry which is preliminary data.</text>
</comment>
<gene>
    <name evidence="13" type="ORF">IDH44_15840</name>
</gene>
<evidence type="ECO:0000313" key="14">
    <source>
        <dbReference type="Proteomes" id="UP000621560"/>
    </source>
</evidence>
<keyword evidence="6" id="KW-1015">Disulfide bond</keyword>
<dbReference type="SUPFAM" id="SSF52833">
    <property type="entry name" value="Thioredoxin-like"/>
    <property type="match status" value="1"/>
</dbReference>
<dbReference type="EMBL" id="JACXIZ010000026">
    <property type="protein sequence ID" value="MBD2846671.1"/>
    <property type="molecule type" value="Genomic_DNA"/>
</dbReference>
<dbReference type="GO" id="GO:0045454">
    <property type="term" value="P:cell redox homeostasis"/>
    <property type="evidence" value="ECO:0007669"/>
    <property type="project" value="TreeGrafter"/>
</dbReference>
<dbReference type="GO" id="GO:0034599">
    <property type="term" value="P:cellular response to oxidative stress"/>
    <property type="evidence" value="ECO:0007669"/>
    <property type="project" value="TreeGrafter"/>
</dbReference>
<keyword evidence="14" id="KW-1185">Reference proteome</keyword>